<comment type="caution">
    <text evidence="1">The sequence shown here is derived from an EMBL/GenBank/DDBJ whole genome shotgun (WGS) entry which is preliminary data.</text>
</comment>
<dbReference type="PROSITE" id="PS51257">
    <property type="entry name" value="PROKAR_LIPOPROTEIN"/>
    <property type="match status" value="1"/>
</dbReference>
<evidence type="ECO:0000313" key="1">
    <source>
        <dbReference type="EMBL" id="MDQ1149650.1"/>
    </source>
</evidence>
<proteinExistence type="predicted"/>
<keyword evidence="2" id="KW-1185">Reference proteome</keyword>
<dbReference type="RefSeq" id="WP_307185443.1">
    <property type="nucleotide sequence ID" value="NZ_JAUTBA010000001.1"/>
</dbReference>
<evidence type="ECO:0000313" key="2">
    <source>
        <dbReference type="Proteomes" id="UP001244640"/>
    </source>
</evidence>
<accession>A0ABU0U3Z1</accession>
<evidence type="ECO:0008006" key="3">
    <source>
        <dbReference type="Google" id="ProtNLM"/>
    </source>
</evidence>
<name>A0ABU0U3Z1_9SPHI</name>
<sequence>MKAAIFLFFIIVLLSCSYYTGEMIGTYSPDNYTNTYDTIQLGTNNIYCRRVYDRNKKLVLKTKGKWKVDHDLIVFEPPYFWNLDRDLVQFPELLNDTISNGIGYIGVNSGRIEFCVGHFSADIPNQNCYKKVGD</sequence>
<dbReference type="Proteomes" id="UP001244640">
    <property type="component" value="Unassembled WGS sequence"/>
</dbReference>
<gene>
    <name evidence="1" type="ORF">QE382_001634</name>
</gene>
<dbReference type="EMBL" id="JAUTBA010000001">
    <property type="protein sequence ID" value="MDQ1149650.1"/>
    <property type="molecule type" value="Genomic_DNA"/>
</dbReference>
<protein>
    <recommendedName>
        <fullName evidence="3">Lipoprotein</fullName>
    </recommendedName>
</protein>
<organism evidence="1 2">
    <name type="scientific">Sphingobacterium zeae</name>
    <dbReference type="NCBI Taxonomy" id="1776859"/>
    <lineage>
        <taxon>Bacteria</taxon>
        <taxon>Pseudomonadati</taxon>
        <taxon>Bacteroidota</taxon>
        <taxon>Sphingobacteriia</taxon>
        <taxon>Sphingobacteriales</taxon>
        <taxon>Sphingobacteriaceae</taxon>
        <taxon>Sphingobacterium</taxon>
    </lineage>
</organism>
<reference evidence="1 2" key="1">
    <citation type="submission" date="2023-07" db="EMBL/GenBank/DDBJ databases">
        <title>Functional and genomic diversity of the sorghum phyllosphere microbiome.</title>
        <authorList>
            <person name="Shade A."/>
        </authorList>
    </citation>
    <scope>NUCLEOTIDE SEQUENCE [LARGE SCALE GENOMIC DNA]</scope>
    <source>
        <strain evidence="1 2">SORGH_AS_0892</strain>
    </source>
</reference>